<dbReference type="PANTHER" id="PTHR47723:SF24">
    <property type="entry name" value="RNASE H TYPE-1 DOMAIN-CONTAINING PROTEIN"/>
    <property type="match status" value="1"/>
</dbReference>
<feature type="domain" description="RNase H type-1" evidence="2">
    <location>
        <begin position="350"/>
        <end position="470"/>
    </location>
</feature>
<dbReference type="Pfam" id="PF13456">
    <property type="entry name" value="RVT_3"/>
    <property type="match status" value="1"/>
</dbReference>
<dbReference type="InterPro" id="IPR044730">
    <property type="entry name" value="RNase_H-like_dom_plant"/>
</dbReference>
<dbReference type="SUPFAM" id="SSF53098">
    <property type="entry name" value="Ribonuclease H-like"/>
    <property type="match status" value="1"/>
</dbReference>
<proteinExistence type="predicted"/>
<organism evidence="3 4">
    <name type="scientific">Arachis hypogaea</name>
    <name type="common">Peanut</name>
    <dbReference type="NCBI Taxonomy" id="3818"/>
    <lineage>
        <taxon>Eukaryota</taxon>
        <taxon>Viridiplantae</taxon>
        <taxon>Streptophyta</taxon>
        <taxon>Embryophyta</taxon>
        <taxon>Tracheophyta</taxon>
        <taxon>Spermatophyta</taxon>
        <taxon>Magnoliopsida</taxon>
        <taxon>eudicotyledons</taxon>
        <taxon>Gunneridae</taxon>
        <taxon>Pentapetalae</taxon>
        <taxon>rosids</taxon>
        <taxon>fabids</taxon>
        <taxon>Fabales</taxon>
        <taxon>Fabaceae</taxon>
        <taxon>Papilionoideae</taxon>
        <taxon>50 kb inversion clade</taxon>
        <taxon>dalbergioids sensu lato</taxon>
        <taxon>Dalbergieae</taxon>
        <taxon>Pterocarpus clade</taxon>
        <taxon>Arachis</taxon>
    </lineage>
</organism>
<evidence type="ECO:0000259" key="2">
    <source>
        <dbReference type="Pfam" id="PF13456"/>
    </source>
</evidence>
<feature type="compositionally biased region" description="Polar residues" evidence="1">
    <location>
        <begin position="550"/>
        <end position="563"/>
    </location>
</feature>
<feature type="region of interest" description="Disordered" evidence="1">
    <location>
        <begin position="507"/>
        <end position="634"/>
    </location>
</feature>
<dbReference type="InterPro" id="IPR002156">
    <property type="entry name" value="RNaseH_domain"/>
</dbReference>
<dbReference type="GO" id="GO:0003676">
    <property type="term" value="F:nucleic acid binding"/>
    <property type="evidence" value="ECO:0007669"/>
    <property type="project" value="InterPro"/>
</dbReference>
<evidence type="ECO:0000256" key="1">
    <source>
        <dbReference type="SAM" id="MobiDB-lite"/>
    </source>
</evidence>
<feature type="compositionally biased region" description="Basic and acidic residues" evidence="1">
    <location>
        <begin position="564"/>
        <end position="633"/>
    </location>
</feature>
<sequence length="661" mass="76276">METRASRDRMNRINRKLKFDNMFCVEPRGLSGGLGLLWKSNVNVNVYEWCDNYIKANININNDLKWQGIFVYGNPVFKKRRKLWQELTVSNISKEEPQVYLGDFNDILNQEEKAGMLPQPKICLETFRRFVDENGLMDIDFKGSKYTWFSNPRNNFITRERLDRVEIFPGNIAESITRTPISLINKKDNLIWPYTAEGHYTVKSGYLAAKEEKDAKEEIKLNEASSSQNHREIWGTIWRLPVPQKIRMFLWKAVEGILPKIRRETGKDQERILCKLGCVCWYIWKTRNQYIFQQATINPKQAIINEEQLAAEHHNTTSGSSTQHNSSKGRIGDRKRITWRPPPQDRLKVNTDAAFQKDTGKAASAVVIRNWQGKYITGTTTQFTTTSALAAEAQAYREALILIKNLQIENCIIETDCLQLVQAVKARTPIAEADAILRDILQLLEEAPTVGATWTPREGNIVAHQLAAMAMGNVLTSQWTYNMPNPVRNSIRTEARFAISHHNQWAQNQQVGHSSPTNQQRMQKEQDIPLRGEMDTRDMHQAERGEKHQPTASQRRTMEMSNHSGKDDRAERRRSADGYDPWREDSRQRIAEDETTHPEDPTRLLQERRQYRTDGENRHECSRQQETRPESKATKKIVVLGSSVRETGFGVNRVLFEGPGQ</sequence>
<dbReference type="EMBL" id="SDMP01000016">
    <property type="protein sequence ID" value="RYR06082.1"/>
    <property type="molecule type" value="Genomic_DNA"/>
</dbReference>
<evidence type="ECO:0000313" key="3">
    <source>
        <dbReference type="EMBL" id="RYR06082.1"/>
    </source>
</evidence>
<dbReference type="InterPro" id="IPR012337">
    <property type="entry name" value="RNaseH-like_sf"/>
</dbReference>
<dbReference type="PANTHER" id="PTHR47723">
    <property type="entry name" value="OS05G0353850 PROTEIN"/>
    <property type="match status" value="1"/>
</dbReference>
<dbReference type="SUPFAM" id="SSF56219">
    <property type="entry name" value="DNase I-like"/>
    <property type="match status" value="1"/>
</dbReference>
<dbReference type="Gene3D" id="3.60.10.10">
    <property type="entry name" value="Endonuclease/exonuclease/phosphatase"/>
    <property type="match status" value="1"/>
</dbReference>
<accession>A0A444YVX9</accession>
<name>A0A444YVX9_ARAHY</name>
<dbReference type="InterPro" id="IPR036397">
    <property type="entry name" value="RNaseH_sf"/>
</dbReference>
<dbReference type="STRING" id="3818.A0A444YVX9"/>
<gene>
    <name evidence="3" type="ORF">Ahy_B06g085879</name>
</gene>
<feature type="region of interest" description="Disordered" evidence="1">
    <location>
        <begin position="312"/>
        <end position="344"/>
    </location>
</feature>
<feature type="compositionally biased region" description="Polar residues" evidence="1">
    <location>
        <begin position="507"/>
        <end position="521"/>
    </location>
</feature>
<comment type="caution">
    <text evidence="3">The sequence shown here is derived from an EMBL/GenBank/DDBJ whole genome shotgun (WGS) entry which is preliminary data.</text>
</comment>
<dbReference type="GO" id="GO:0004523">
    <property type="term" value="F:RNA-DNA hybrid ribonuclease activity"/>
    <property type="evidence" value="ECO:0007669"/>
    <property type="project" value="InterPro"/>
</dbReference>
<dbReference type="CDD" id="cd06222">
    <property type="entry name" value="RNase_H_like"/>
    <property type="match status" value="1"/>
</dbReference>
<protein>
    <recommendedName>
        <fullName evidence="2">RNase H type-1 domain-containing protein</fullName>
    </recommendedName>
</protein>
<feature type="compositionally biased region" description="Basic and acidic residues" evidence="1">
    <location>
        <begin position="522"/>
        <end position="549"/>
    </location>
</feature>
<dbReference type="Proteomes" id="UP000289738">
    <property type="component" value="Chromosome B06"/>
</dbReference>
<dbReference type="InterPro" id="IPR053151">
    <property type="entry name" value="RNase_H-like"/>
</dbReference>
<dbReference type="Gene3D" id="3.30.420.10">
    <property type="entry name" value="Ribonuclease H-like superfamily/Ribonuclease H"/>
    <property type="match status" value="1"/>
</dbReference>
<dbReference type="InterPro" id="IPR036691">
    <property type="entry name" value="Endo/exonu/phosph_ase_sf"/>
</dbReference>
<dbReference type="AlphaFoldDB" id="A0A444YVX9"/>
<keyword evidence="4" id="KW-1185">Reference proteome</keyword>
<feature type="compositionally biased region" description="Polar residues" evidence="1">
    <location>
        <begin position="316"/>
        <end position="328"/>
    </location>
</feature>
<evidence type="ECO:0000313" key="4">
    <source>
        <dbReference type="Proteomes" id="UP000289738"/>
    </source>
</evidence>
<reference evidence="3 4" key="1">
    <citation type="submission" date="2019-01" db="EMBL/GenBank/DDBJ databases">
        <title>Sequencing of cultivated peanut Arachis hypogaea provides insights into genome evolution and oil improvement.</title>
        <authorList>
            <person name="Chen X."/>
        </authorList>
    </citation>
    <scope>NUCLEOTIDE SEQUENCE [LARGE SCALE GENOMIC DNA]</scope>
    <source>
        <strain evidence="4">cv. Fuhuasheng</strain>
        <tissue evidence="3">Leaves</tissue>
    </source>
</reference>